<feature type="region of interest" description="Disordered" evidence="1">
    <location>
        <begin position="112"/>
        <end position="154"/>
    </location>
</feature>
<proteinExistence type="predicted"/>
<gene>
    <name evidence="2" type="ORF">WJX74_008058</name>
</gene>
<evidence type="ECO:0000256" key="1">
    <source>
        <dbReference type="SAM" id="MobiDB-lite"/>
    </source>
</evidence>
<reference evidence="2 3" key="1">
    <citation type="journal article" date="2024" name="Nat. Commun.">
        <title>Phylogenomics reveals the evolutionary origins of lichenization in chlorophyte algae.</title>
        <authorList>
            <person name="Puginier C."/>
            <person name="Libourel C."/>
            <person name="Otte J."/>
            <person name="Skaloud P."/>
            <person name="Haon M."/>
            <person name="Grisel S."/>
            <person name="Petersen M."/>
            <person name="Berrin J.G."/>
            <person name="Delaux P.M."/>
            <person name="Dal Grande F."/>
            <person name="Keller J."/>
        </authorList>
    </citation>
    <scope>NUCLEOTIDE SEQUENCE [LARGE SCALE GENOMIC DNA]</scope>
    <source>
        <strain evidence="2 3">SAG 2145</strain>
    </source>
</reference>
<dbReference type="EMBL" id="JALJOS010000003">
    <property type="protein sequence ID" value="KAK9841568.1"/>
    <property type="molecule type" value="Genomic_DNA"/>
</dbReference>
<keyword evidence="3" id="KW-1185">Reference proteome</keyword>
<feature type="region of interest" description="Disordered" evidence="1">
    <location>
        <begin position="314"/>
        <end position="339"/>
    </location>
</feature>
<comment type="caution">
    <text evidence="2">The sequence shown here is derived from an EMBL/GenBank/DDBJ whole genome shotgun (WGS) entry which is preliminary data.</text>
</comment>
<feature type="region of interest" description="Disordered" evidence="1">
    <location>
        <begin position="190"/>
        <end position="243"/>
    </location>
</feature>
<organism evidence="2 3">
    <name type="scientific">Apatococcus lobatus</name>
    <dbReference type="NCBI Taxonomy" id="904363"/>
    <lineage>
        <taxon>Eukaryota</taxon>
        <taxon>Viridiplantae</taxon>
        <taxon>Chlorophyta</taxon>
        <taxon>core chlorophytes</taxon>
        <taxon>Trebouxiophyceae</taxon>
        <taxon>Chlorellales</taxon>
        <taxon>Chlorellaceae</taxon>
        <taxon>Apatococcus</taxon>
    </lineage>
</organism>
<evidence type="ECO:0000313" key="2">
    <source>
        <dbReference type="EMBL" id="KAK9841568.1"/>
    </source>
</evidence>
<name>A0AAW1S5N8_9CHLO</name>
<sequence length="475" mass="51054">MQEEHAEETASSEDFWALDKVKKAFGSSRLSAKFQAKRKDSFEEFDAQLLFSDFRLSEDDFELLGGQTGPAAESSITLEDWAEVGPGGQSESQLAEASFSFGRAAHTCKSTCQQSAPEDPECQSGSTHRSTASSKPAHAPLPIPQAASNNTADDKVDLRSHITSALLRLPMEYLSRMLFGWAPATVASDQDQCMPDQHNKASQAASPSKFPGHISIPTKTPELANQHTSTGASDSPGSLSQRLPKQLPNAQTVIVPNDTATNHTIQSQMSPAAAALPSELQPSMQLAAIPAGQQHLTARNQIPLEDTSTRSIPLAQQTPGHAPPALARSQARSASQTSHAFTTKMAARKRRQSCHFMPSDVPSVINIADHAFSNSAELGSFLVLSPAKKSSIQHDETEPSSSAACDAHSGSQQLLIGEESEMQTAHEAIAVRKTRRLTGLEVLLQHHQVNSIEEICHIAQRQLSELRSAAKLPEG</sequence>
<feature type="compositionally biased region" description="Low complexity" evidence="1">
    <location>
        <begin position="323"/>
        <end position="339"/>
    </location>
</feature>
<feature type="compositionally biased region" description="Polar residues" evidence="1">
    <location>
        <begin position="123"/>
        <end position="134"/>
    </location>
</feature>
<protein>
    <submittedName>
        <fullName evidence="2">Uncharacterized protein</fullName>
    </submittedName>
</protein>
<dbReference type="Proteomes" id="UP001438707">
    <property type="component" value="Unassembled WGS sequence"/>
</dbReference>
<feature type="compositionally biased region" description="Polar residues" evidence="1">
    <location>
        <begin position="223"/>
        <end position="243"/>
    </location>
</feature>
<accession>A0AAW1S5N8</accession>
<evidence type="ECO:0000313" key="3">
    <source>
        <dbReference type="Proteomes" id="UP001438707"/>
    </source>
</evidence>
<dbReference type="AlphaFoldDB" id="A0AAW1S5N8"/>